<proteinExistence type="predicted"/>
<dbReference type="HOGENOM" id="CLU_063921_0_0_1"/>
<keyword evidence="3" id="KW-1185">Reference proteome</keyword>
<evidence type="ECO:0000256" key="1">
    <source>
        <dbReference type="SAM" id="MobiDB-lite"/>
    </source>
</evidence>
<feature type="region of interest" description="Disordered" evidence="1">
    <location>
        <begin position="137"/>
        <end position="161"/>
    </location>
</feature>
<feature type="compositionally biased region" description="Low complexity" evidence="1">
    <location>
        <begin position="139"/>
        <end position="152"/>
    </location>
</feature>
<evidence type="ECO:0000313" key="3">
    <source>
        <dbReference type="Proteomes" id="UP000054018"/>
    </source>
</evidence>
<name>A0A0C9YYS7_9AGAM</name>
<evidence type="ECO:0000313" key="2">
    <source>
        <dbReference type="EMBL" id="KIK12993.1"/>
    </source>
</evidence>
<accession>A0A0C9YYS7</accession>
<organism evidence="2 3">
    <name type="scientific">Pisolithus microcarpus 441</name>
    <dbReference type="NCBI Taxonomy" id="765257"/>
    <lineage>
        <taxon>Eukaryota</taxon>
        <taxon>Fungi</taxon>
        <taxon>Dikarya</taxon>
        <taxon>Basidiomycota</taxon>
        <taxon>Agaricomycotina</taxon>
        <taxon>Agaricomycetes</taxon>
        <taxon>Agaricomycetidae</taxon>
        <taxon>Boletales</taxon>
        <taxon>Sclerodermatineae</taxon>
        <taxon>Pisolithaceae</taxon>
        <taxon>Pisolithus</taxon>
    </lineage>
</organism>
<dbReference type="EMBL" id="KN834029">
    <property type="protein sequence ID" value="KIK12993.1"/>
    <property type="molecule type" value="Genomic_DNA"/>
</dbReference>
<reference evidence="2 3" key="1">
    <citation type="submission" date="2014-04" db="EMBL/GenBank/DDBJ databases">
        <authorList>
            <consortium name="DOE Joint Genome Institute"/>
            <person name="Kuo A."/>
            <person name="Kohler A."/>
            <person name="Costa M.D."/>
            <person name="Nagy L.G."/>
            <person name="Floudas D."/>
            <person name="Copeland A."/>
            <person name="Barry K.W."/>
            <person name="Cichocki N."/>
            <person name="Veneault-Fourrey C."/>
            <person name="LaButti K."/>
            <person name="Lindquist E.A."/>
            <person name="Lipzen A."/>
            <person name="Lundell T."/>
            <person name="Morin E."/>
            <person name="Murat C."/>
            <person name="Sun H."/>
            <person name="Tunlid A."/>
            <person name="Henrissat B."/>
            <person name="Grigoriev I.V."/>
            <person name="Hibbett D.S."/>
            <person name="Martin F."/>
            <person name="Nordberg H.P."/>
            <person name="Cantor M.N."/>
            <person name="Hua S.X."/>
        </authorList>
    </citation>
    <scope>NUCLEOTIDE SEQUENCE [LARGE SCALE GENOMIC DNA]</scope>
    <source>
        <strain evidence="2 3">441</strain>
    </source>
</reference>
<dbReference type="Proteomes" id="UP000054018">
    <property type="component" value="Unassembled WGS sequence"/>
</dbReference>
<gene>
    <name evidence="2" type="ORF">PISMIDRAFT_18313</name>
</gene>
<sequence>MPPSHPSFKRCFCVECVEKGGVDKDGNPKGILIQSRLLATHLKRVKDECNSTDSNPVVPKHNSLDSITGHLFALTLTDEGPNPTSVPSKLWNSRAEFQETGPSSDVVARPPSSLPVTDITSSLNRLAHATSAPSHCNQSLSLPSPSACPASAVDGHSSPDPKKLLNRWTVQALQVLDNIESRIQHCSRLLLDPSESNYRDIRHELVVLRQSIEKITWRADIVIARKQRLSTMLDGVESQVFTVKDGSSQGPVNINTGTMSSHLQDRC</sequence>
<dbReference type="AlphaFoldDB" id="A0A0C9YYS7"/>
<reference evidence="3" key="2">
    <citation type="submission" date="2015-01" db="EMBL/GenBank/DDBJ databases">
        <title>Evolutionary Origins and Diversification of the Mycorrhizal Mutualists.</title>
        <authorList>
            <consortium name="DOE Joint Genome Institute"/>
            <consortium name="Mycorrhizal Genomics Consortium"/>
            <person name="Kohler A."/>
            <person name="Kuo A."/>
            <person name="Nagy L.G."/>
            <person name="Floudas D."/>
            <person name="Copeland A."/>
            <person name="Barry K.W."/>
            <person name="Cichocki N."/>
            <person name="Veneault-Fourrey C."/>
            <person name="LaButti K."/>
            <person name="Lindquist E.A."/>
            <person name="Lipzen A."/>
            <person name="Lundell T."/>
            <person name="Morin E."/>
            <person name="Murat C."/>
            <person name="Riley R."/>
            <person name="Ohm R."/>
            <person name="Sun H."/>
            <person name="Tunlid A."/>
            <person name="Henrissat B."/>
            <person name="Grigoriev I.V."/>
            <person name="Hibbett D.S."/>
            <person name="Martin F."/>
        </authorList>
    </citation>
    <scope>NUCLEOTIDE SEQUENCE [LARGE SCALE GENOMIC DNA]</scope>
    <source>
        <strain evidence="3">441</strain>
    </source>
</reference>
<dbReference type="OrthoDB" id="2633576at2759"/>
<protein>
    <submittedName>
        <fullName evidence="2">Uncharacterized protein</fullName>
    </submittedName>
</protein>